<proteinExistence type="predicted"/>
<organism evidence="1 2">
    <name type="scientific">Sinocyclocheilus anshuiensis</name>
    <dbReference type="NCBI Taxonomy" id="1608454"/>
    <lineage>
        <taxon>Eukaryota</taxon>
        <taxon>Metazoa</taxon>
        <taxon>Chordata</taxon>
        <taxon>Craniata</taxon>
        <taxon>Vertebrata</taxon>
        <taxon>Euteleostomi</taxon>
        <taxon>Actinopterygii</taxon>
        <taxon>Neopterygii</taxon>
        <taxon>Teleostei</taxon>
        <taxon>Ostariophysi</taxon>
        <taxon>Cypriniformes</taxon>
        <taxon>Cyprinidae</taxon>
        <taxon>Cyprininae</taxon>
        <taxon>Sinocyclocheilus</taxon>
    </lineage>
</organism>
<dbReference type="AlphaFoldDB" id="A0A671QGR8"/>
<dbReference type="Proteomes" id="UP000472260">
    <property type="component" value="Unassembled WGS sequence"/>
</dbReference>
<dbReference type="InterPro" id="IPR036048">
    <property type="entry name" value="Interleukin_8-like_sf"/>
</dbReference>
<dbReference type="Ensembl" id="ENSSANT00000075448.1">
    <property type="protein sequence ID" value="ENSSANP00000070969.1"/>
    <property type="gene ID" value="ENSSANG00000035437.1"/>
</dbReference>
<dbReference type="GO" id="GO:0008009">
    <property type="term" value="F:chemokine activity"/>
    <property type="evidence" value="ECO:0007669"/>
    <property type="project" value="InterPro"/>
</dbReference>
<reference evidence="1" key="1">
    <citation type="submission" date="2025-08" db="UniProtKB">
        <authorList>
            <consortium name="Ensembl"/>
        </authorList>
    </citation>
    <scope>IDENTIFICATION</scope>
</reference>
<evidence type="ECO:0008006" key="3">
    <source>
        <dbReference type="Google" id="ProtNLM"/>
    </source>
</evidence>
<evidence type="ECO:0000313" key="2">
    <source>
        <dbReference type="Proteomes" id="UP000472260"/>
    </source>
</evidence>
<sequence>MKISFVAFAQVWLMLVLYPFSPKTIFLISPTAAHAAPVWCCFDFIDFQIPSKRIVSAVETDSRCIFFIYTFLHSAVFYLCFSTMGA</sequence>
<evidence type="ECO:0000313" key="1">
    <source>
        <dbReference type="Ensembl" id="ENSSANP00000070969.1"/>
    </source>
</evidence>
<accession>A0A671QGR8</accession>
<name>A0A671QGR8_9TELE</name>
<dbReference type="GO" id="GO:0006955">
    <property type="term" value="P:immune response"/>
    <property type="evidence" value="ECO:0007669"/>
    <property type="project" value="InterPro"/>
</dbReference>
<reference evidence="1" key="2">
    <citation type="submission" date="2025-09" db="UniProtKB">
        <authorList>
            <consortium name="Ensembl"/>
        </authorList>
    </citation>
    <scope>IDENTIFICATION</scope>
</reference>
<protein>
    <recommendedName>
        <fullName evidence="3">Chemokine interleukin-8-like domain-containing protein</fullName>
    </recommendedName>
</protein>
<dbReference type="SUPFAM" id="SSF54117">
    <property type="entry name" value="Interleukin 8-like chemokines"/>
    <property type="match status" value="1"/>
</dbReference>
<dbReference type="GO" id="GO:0005576">
    <property type="term" value="C:extracellular region"/>
    <property type="evidence" value="ECO:0007669"/>
    <property type="project" value="InterPro"/>
</dbReference>
<keyword evidence="2" id="KW-1185">Reference proteome</keyword>